<dbReference type="OrthoDB" id="8828665at2759"/>
<feature type="region of interest" description="Disordered" evidence="1">
    <location>
        <begin position="233"/>
        <end position="254"/>
    </location>
</feature>
<evidence type="ECO:0000313" key="4">
    <source>
        <dbReference type="Proteomes" id="UP000694569"/>
    </source>
</evidence>
<feature type="compositionally biased region" description="Polar residues" evidence="1">
    <location>
        <begin position="145"/>
        <end position="155"/>
    </location>
</feature>
<feature type="region of interest" description="Disordered" evidence="1">
    <location>
        <begin position="813"/>
        <end position="867"/>
    </location>
</feature>
<feature type="region of interest" description="Disordered" evidence="1">
    <location>
        <begin position="1"/>
        <end position="28"/>
    </location>
</feature>
<feature type="region of interest" description="Disordered" evidence="1">
    <location>
        <begin position="200"/>
        <end position="219"/>
    </location>
</feature>
<evidence type="ECO:0000256" key="1">
    <source>
        <dbReference type="SAM" id="MobiDB-lite"/>
    </source>
</evidence>
<evidence type="ECO:0000259" key="2">
    <source>
        <dbReference type="PROSITE" id="PS50010"/>
    </source>
</evidence>
<feature type="domain" description="DH" evidence="2">
    <location>
        <begin position="297"/>
        <end position="472"/>
    </location>
</feature>
<feature type="compositionally biased region" description="Basic and acidic residues" evidence="1">
    <location>
        <begin position="813"/>
        <end position="830"/>
    </location>
</feature>
<reference evidence="3" key="2">
    <citation type="submission" date="2025-09" db="UniProtKB">
        <authorList>
            <consortium name="Ensembl"/>
        </authorList>
    </citation>
    <scope>IDENTIFICATION</scope>
</reference>
<protein>
    <submittedName>
        <fullName evidence="3">Rho guanine nucleotide exchange factor 33</fullName>
    </submittedName>
</protein>
<sequence length="885" mass="101258">MSHKPCREQSQGKCAMDSNKQEGATENVPVSSLPAHIYQLQVLASELKTGFTEAMQELSRIQHGEYSLEEKVKSCRCTMEEKVTELKNSLNNLKEEVNTAMSMIHTIMAKQEEMQQKIEQLQQEKRRESRKVKNKLQKEEHVIQTPPSQNGTFQPVSHPEPVMVSHHYNDMTSLYEKAPVSRTEDVSESNTAGVTINTTRASHEEIDDNYKSSAPVDPQSRAYMPSLIWRQPKEGKQWEEEHTAKDQGDRSREAVHNRVPPTENVMGEPTVLASTLIHPRQGHEGISLICWNHEKARRQIAAKDLLESERKYVLNLSHILKIRASLQATDMKRINKDRSFFPSSLRNLIQHHLDLLHILQERVLKWSRQGILGDIFLKLTNDENNFLDYYVAYLKDLPESISVIHIVVLKEVEEDIKSDLYILLFHVVQRIPEYLILLQNVLKYTEQDHPDYYLLLVCVQRLRVFISHYSVLFQYNEDLLIQKRKKLKKSSLIKLYKGLASQCSGSSQEVPPSLSNVAAIRENTLQSEEAHQTYQTTQGSGSSLKHVVPHMKKNRHTPVDNIQSLKPSEWEVDGPKHSRSENILVPTSFPGSDQELNSLTPLQSIPEMEYETTSVDAMLDMERSVRASTNVLADGTFAPSYEEFEYGGEIAVSAPFEEESFPNRALFESCSAGSSESSLDICFLRPINFTLESNNRAERSVQPLARSCISPVSNSSYRNEVIHAKNKPLSRSLKEFPRNQETVSTRLYSTRCSNASRMQFKQDRNIQTHGLSSSSSHSSHRHFYIPQRPYADSRSLLEDIHMDGNARFYHKDETEQTSFSEHHPRPDQKGGFRSSFRKLFKKKSSGLENKEKLSEKSSIDQSPTRQDIFRTHSALISELDRGTAV</sequence>
<dbReference type="GeneTree" id="ENSGT00940000162759"/>
<feature type="compositionally biased region" description="Basic residues" evidence="1">
    <location>
        <begin position="835"/>
        <end position="844"/>
    </location>
</feature>
<dbReference type="InterPro" id="IPR042849">
    <property type="entry name" value="ARHGEF33"/>
</dbReference>
<feature type="region of interest" description="Disordered" evidence="1">
    <location>
        <begin position="132"/>
        <end position="155"/>
    </location>
</feature>
<dbReference type="Proteomes" id="UP000694569">
    <property type="component" value="Unplaced"/>
</dbReference>
<dbReference type="SUPFAM" id="SSF48065">
    <property type="entry name" value="DBL homology domain (DH-domain)"/>
    <property type="match status" value="1"/>
</dbReference>
<proteinExistence type="predicted"/>
<dbReference type="GO" id="GO:0005085">
    <property type="term" value="F:guanyl-nucleotide exchange factor activity"/>
    <property type="evidence" value="ECO:0007669"/>
    <property type="project" value="InterPro"/>
</dbReference>
<dbReference type="Pfam" id="PF00621">
    <property type="entry name" value="RhoGEF"/>
    <property type="match status" value="1"/>
</dbReference>
<dbReference type="InterPro" id="IPR000219">
    <property type="entry name" value="DH_dom"/>
</dbReference>
<dbReference type="InterPro" id="IPR035899">
    <property type="entry name" value="DBL_dom_sf"/>
</dbReference>
<feature type="compositionally biased region" description="Basic and acidic residues" evidence="1">
    <location>
        <begin position="848"/>
        <end position="858"/>
    </location>
</feature>
<name>A0A8C5PMG6_9ANUR</name>
<dbReference type="PANTHER" id="PTHR46944">
    <property type="entry name" value="RHO GUANINE NUCLEOTIDE EXCHANGE FACTOR 33"/>
    <property type="match status" value="1"/>
</dbReference>
<dbReference type="Gene3D" id="1.20.900.10">
    <property type="entry name" value="Dbl homology (DH) domain"/>
    <property type="match status" value="1"/>
</dbReference>
<dbReference type="Ensembl" id="ENSLLET00000026008.1">
    <property type="protein sequence ID" value="ENSLLEP00000025050.1"/>
    <property type="gene ID" value="ENSLLEG00000015486.1"/>
</dbReference>
<keyword evidence="4" id="KW-1185">Reference proteome</keyword>
<dbReference type="AlphaFoldDB" id="A0A8C5PMG6"/>
<accession>A0A8C5PMG6</accession>
<reference evidence="3" key="1">
    <citation type="submission" date="2025-08" db="UniProtKB">
        <authorList>
            <consortium name="Ensembl"/>
        </authorList>
    </citation>
    <scope>IDENTIFICATION</scope>
</reference>
<evidence type="ECO:0000313" key="3">
    <source>
        <dbReference type="Ensembl" id="ENSLLEP00000025050.1"/>
    </source>
</evidence>
<dbReference type="SMART" id="SM00325">
    <property type="entry name" value="RhoGEF"/>
    <property type="match status" value="1"/>
</dbReference>
<dbReference type="PROSITE" id="PS50010">
    <property type="entry name" value="DH_2"/>
    <property type="match status" value="1"/>
</dbReference>
<feature type="compositionally biased region" description="Basic and acidic residues" evidence="1">
    <location>
        <begin position="201"/>
        <end position="210"/>
    </location>
</feature>
<gene>
    <name evidence="3" type="primary">ARHGEF33</name>
</gene>
<organism evidence="3 4">
    <name type="scientific">Leptobrachium leishanense</name>
    <name type="common">Leishan spiny toad</name>
    <dbReference type="NCBI Taxonomy" id="445787"/>
    <lineage>
        <taxon>Eukaryota</taxon>
        <taxon>Metazoa</taxon>
        <taxon>Chordata</taxon>
        <taxon>Craniata</taxon>
        <taxon>Vertebrata</taxon>
        <taxon>Euteleostomi</taxon>
        <taxon>Amphibia</taxon>
        <taxon>Batrachia</taxon>
        <taxon>Anura</taxon>
        <taxon>Pelobatoidea</taxon>
        <taxon>Megophryidae</taxon>
        <taxon>Leptobrachium</taxon>
    </lineage>
</organism>
<dbReference type="PANTHER" id="PTHR46944:SF1">
    <property type="entry name" value="RHO GUANINE NUCLEOTIDE EXCHANGE FACTOR 33"/>
    <property type="match status" value="1"/>
</dbReference>